<evidence type="ECO:0000313" key="2">
    <source>
        <dbReference type="EMBL" id="PRY26480.1"/>
    </source>
</evidence>
<evidence type="ECO:0000313" key="3">
    <source>
        <dbReference type="Proteomes" id="UP000239480"/>
    </source>
</evidence>
<dbReference type="Pfam" id="PF12787">
    <property type="entry name" value="EcsC"/>
    <property type="match status" value="1"/>
</dbReference>
<name>A0A2T0RZA3_9RHOB</name>
<dbReference type="PANTHER" id="PTHR41260:SF1">
    <property type="entry name" value="PROTEIN ECSC"/>
    <property type="match status" value="1"/>
</dbReference>
<protein>
    <submittedName>
        <fullName evidence="2">EcsC family protein</fullName>
    </submittedName>
</protein>
<reference evidence="2 3" key="1">
    <citation type="submission" date="2018-03" db="EMBL/GenBank/DDBJ databases">
        <title>Genomic Encyclopedia of Archaeal and Bacterial Type Strains, Phase II (KMG-II): from individual species to whole genera.</title>
        <authorList>
            <person name="Goeker M."/>
        </authorList>
    </citation>
    <scope>NUCLEOTIDE SEQUENCE [LARGE SCALE GENOMIC DNA]</scope>
    <source>
        <strain evidence="2 3">DSM 29328</strain>
    </source>
</reference>
<dbReference type="EMBL" id="PVTD01000001">
    <property type="protein sequence ID" value="PRY26480.1"/>
    <property type="molecule type" value="Genomic_DNA"/>
</dbReference>
<comment type="caution">
    <text evidence="2">The sequence shown here is derived from an EMBL/GenBank/DDBJ whole genome shotgun (WGS) entry which is preliminary data.</text>
</comment>
<gene>
    <name evidence="2" type="ORF">CLV78_101576</name>
</gene>
<keyword evidence="3" id="KW-1185">Reference proteome</keyword>
<dbReference type="InterPro" id="IPR024787">
    <property type="entry name" value="EcsC"/>
</dbReference>
<sequence length="290" mass="30432">MTDKVPNPRPQAAEVLREALKRQEEFEDQRPTRLGRGAERVTAPVSGLLSRLVPPRVVRQGLEMADRAVGLAIPDNVSGHAVEELAACEAAALRAQAWAVGGNAASGGAAGFFGAPGMTVDIPATIAMAVANVRATGAAYGFNTDSEEERAFRLLVLQVATSGADRARGETLKSLNEMAAFLASPEGRLVLEKGGKWVTDTVVERVARQLGFGLVGRKAGQVVPVVGGAVAAAVNASFQTDVSRAARYAYRQRWLMERRMIAPPDTADAGQDDANGDDGPVRDGTGGEDT</sequence>
<dbReference type="RefSeq" id="WP_106203238.1">
    <property type="nucleotide sequence ID" value="NZ_PVTD01000001.1"/>
</dbReference>
<proteinExistence type="predicted"/>
<dbReference type="PANTHER" id="PTHR41260">
    <property type="entry name" value="PROTEIN ECSC"/>
    <property type="match status" value="1"/>
</dbReference>
<dbReference type="OrthoDB" id="7405546at2"/>
<feature type="region of interest" description="Disordered" evidence="1">
    <location>
        <begin position="263"/>
        <end position="290"/>
    </location>
</feature>
<organism evidence="2 3">
    <name type="scientific">Aliiruegeria haliotis</name>
    <dbReference type="NCBI Taxonomy" id="1280846"/>
    <lineage>
        <taxon>Bacteria</taxon>
        <taxon>Pseudomonadati</taxon>
        <taxon>Pseudomonadota</taxon>
        <taxon>Alphaproteobacteria</taxon>
        <taxon>Rhodobacterales</taxon>
        <taxon>Roseobacteraceae</taxon>
        <taxon>Aliiruegeria</taxon>
    </lineage>
</organism>
<dbReference type="Proteomes" id="UP000239480">
    <property type="component" value="Unassembled WGS sequence"/>
</dbReference>
<dbReference type="AlphaFoldDB" id="A0A2T0RZA3"/>
<accession>A0A2T0RZA3</accession>
<evidence type="ECO:0000256" key="1">
    <source>
        <dbReference type="SAM" id="MobiDB-lite"/>
    </source>
</evidence>